<reference evidence="1" key="1">
    <citation type="journal article" date="2020" name="Nature">
        <title>Giant virus diversity and host interactions through global metagenomics.</title>
        <authorList>
            <person name="Schulz F."/>
            <person name="Roux S."/>
            <person name="Paez-Espino D."/>
            <person name="Jungbluth S."/>
            <person name="Walsh D.A."/>
            <person name="Denef V.J."/>
            <person name="McMahon K.D."/>
            <person name="Konstantinidis K.T."/>
            <person name="Eloe-Fadrosh E.A."/>
            <person name="Kyrpides N.C."/>
            <person name="Woyke T."/>
        </authorList>
    </citation>
    <scope>NUCLEOTIDE SEQUENCE</scope>
    <source>
        <strain evidence="1">GVMAG-M-3300023174-207</strain>
    </source>
</reference>
<evidence type="ECO:0000313" key="1">
    <source>
        <dbReference type="EMBL" id="QHT16970.1"/>
    </source>
</evidence>
<dbReference type="AlphaFoldDB" id="A0A6C0DL73"/>
<accession>A0A6C0DL73</accession>
<protein>
    <submittedName>
        <fullName evidence="1">Uncharacterized protein</fullName>
    </submittedName>
</protein>
<sequence>MSKTCIDCKISFNLDNFYKGSNQCKKCKSNKSKCEHDKIKRQCRDCGGSLYCEHDIRRAVCKECKGSSICEHDKIRNSCRECNGSAFCEHDKIKSICRECKGSRICEHDKIRSRCRYCKGASICEHDKVKSQCRDCGGSSICEHNIRKSVCRDCGGSSICEHNKIRNSCRECNGSCFCEHNKKKNKCIICNPNCACRECKIILVDKRTQFYPLCQACFCNAYPDHEKSTLYKIKERYLRDELRRRFPDKDINMVFDKAVDGGCSKKRPDVLIDLLLYSIIIECDENQHKNYECENKRTMQLFEDLGNRPLILIRFNPDSYGSSEENNRKVDGCFKPLTKIEDIHKKKFYELNEEEWKRRVDILEKVIKDKISFEVPQKEIEEIKLFYNKTKIKDLD</sequence>
<organism evidence="1">
    <name type="scientific">viral metagenome</name>
    <dbReference type="NCBI Taxonomy" id="1070528"/>
    <lineage>
        <taxon>unclassified sequences</taxon>
        <taxon>metagenomes</taxon>
        <taxon>organismal metagenomes</taxon>
    </lineage>
</organism>
<proteinExistence type="predicted"/>
<dbReference type="EMBL" id="MN739628">
    <property type="protein sequence ID" value="QHT16970.1"/>
    <property type="molecule type" value="Genomic_DNA"/>
</dbReference>
<name>A0A6C0DL73_9ZZZZ</name>